<keyword evidence="5 7" id="KW-1133">Transmembrane helix</keyword>
<keyword evidence="6 7" id="KW-0472">Membrane</keyword>
<gene>
    <name evidence="9" type="ORF">AB986_00450</name>
</gene>
<dbReference type="NCBIfam" id="NF041012">
    <property type="entry name" value="T4P_ComGB"/>
    <property type="match status" value="1"/>
</dbReference>
<evidence type="ECO:0000313" key="10">
    <source>
        <dbReference type="Proteomes" id="UP000035996"/>
    </source>
</evidence>
<feature type="domain" description="Type II secretion system protein GspF" evidence="8">
    <location>
        <begin position="14"/>
        <end position="133"/>
    </location>
</feature>
<name>A0A0J6FU23_9BACL</name>
<evidence type="ECO:0000256" key="2">
    <source>
        <dbReference type="ARBA" id="ARBA00005745"/>
    </source>
</evidence>
<feature type="transmembrane region" description="Helical" evidence="7">
    <location>
        <begin position="315"/>
        <end position="339"/>
    </location>
</feature>
<keyword evidence="4 7" id="KW-0812">Transmembrane</keyword>
<comment type="similarity">
    <text evidence="2">Belongs to the GSP F family.</text>
</comment>
<evidence type="ECO:0000259" key="8">
    <source>
        <dbReference type="Pfam" id="PF00482"/>
    </source>
</evidence>
<dbReference type="InterPro" id="IPR047692">
    <property type="entry name" value="T4P_ComGB"/>
</dbReference>
<protein>
    <recommendedName>
        <fullName evidence="8">Type II secretion system protein GspF domain-containing protein</fullName>
    </recommendedName>
</protein>
<dbReference type="InterPro" id="IPR003004">
    <property type="entry name" value="GspF/PilC"/>
</dbReference>
<evidence type="ECO:0000256" key="3">
    <source>
        <dbReference type="ARBA" id="ARBA00022475"/>
    </source>
</evidence>
<feature type="transmembrane region" description="Helical" evidence="7">
    <location>
        <begin position="152"/>
        <end position="176"/>
    </location>
</feature>
<reference evidence="9" key="1">
    <citation type="submission" date="2015-06" db="EMBL/GenBank/DDBJ databases">
        <authorList>
            <person name="Liu B."/>
            <person name="Wang J."/>
            <person name="Zhu Y."/>
            <person name="Liu G."/>
            <person name="Chen Q."/>
            <person name="Zheng C."/>
            <person name="Che J."/>
            <person name="Ge C."/>
            <person name="Shi H."/>
            <person name="Pan Z."/>
            <person name="Liu X."/>
        </authorList>
    </citation>
    <scope>NUCLEOTIDE SEQUENCE [LARGE SCALE GENOMIC DNA]</scope>
    <source>
        <strain evidence="9">DSM 16346</strain>
    </source>
</reference>
<dbReference type="InterPro" id="IPR018076">
    <property type="entry name" value="T2SS_GspF_dom"/>
</dbReference>
<dbReference type="PANTHER" id="PTHR30012:SF0">
    <property type="entry name" value="TYPE II SECRETION SYSTEM PROTEIN F-RELATED"/>
    <property type="match status" value="1"/>
</dbReference>
<organism evidence="9 10">
    <name type="scientific">Guptibacillus hwajinpoensis</name>
    <dbReference type="NCBI Taxonomy" id="208199"/>
    <lineage>
        <taxon>Bacteria</taxon>
        <taxon>Bacillati</taxon>
        <taxon>Bacillota</taxon>
        <taxon>Bacilli</taxon>
        <taxon>Bacillales</taxon>
        <taxon>Guptibacillaceae</taxon>
        <taxon>Guptibacillus</taxon>
    </lineage>
</organism>
<dbReference type="Pfam" id="PF00482">
    <property type="entry name" value="T2SSF"/>
    <property type="match status" value="2"/>
</dbReference>
<dbReference type="STRING" id="157733.AB986_00450"/>
<dbReference type="OrthoDB" id="1638902at2"/>
<evidence type="ECO:0000256" key="5">
    <source>
        <dbReference type="ARBA" id="ARBA00022989"/>
    </source>
</evidence>
<feature type="transmembrane region" description="Helical" evidence="7">
    <location>
        <begin position="109"/>
        <end position="132"/>
    </location>
</feature>
<proteinExistence type="inferred from homology"/>
<dbReference type="Gene3D" id="1.20.81.30">
    <property type="entry name" value="Type II secretion system (T2SS), domain F"/>
    <property type="match status" value="2"/>
</dbReference>
<dbReference type="InterPro" id="IPR042094">
    <property type="entry name" value="T2SS_GspF_sf"/>
</dbReference>
<evidence type="ECO:0000256" key="7">
    <source>
        <dbReference type="SAM" id="Phobius"/>
    </source>
</evidence>
<keyword evidence="10" id="KW-1185">Reference proteome</keyword>
<evidence type="ECO:0000256" key="6">
    <source>
        <dbReference type="ARBA" id="ARBA00023136"/>
    </source>
</evidence>
<dbReference type="PANTHER" id="PTHR30012">
    <property type="entry name" value="GENERAL SECRETION PATHWAY PROTEIN"/>
    <property type="match status" value="1"/>
</dbReference>
<evidence type="ECO:0000256" key="4">
    <source>
        <dbReference type="ARBA" id="ARBA00022692"/>
    </source>
</evidence>
<comment type="subcellular location">
    <subcellularLocation>
        <location evidence="1">Cell membrane</location>
        <topology evidence="1">Multi-pass membrane protein</topology>
    </subcellularLocation>
</comment>
<keyword evidence="3" id="KW-1003">Cell membrane</keyword>
<dbReference type="RefSeq" id="WP_048308920.1">
    <property type="nucleotide sequence ID" value="NZ_CP119526.1"/>
</dbReference>
<evidence type="ECO:0000256" key="1">
    <source>
        <dbReference type="ARBA" id="ARBA00004651"/>
    </source>
</evidence>
<sequence length="342" mass="39777">MKRSNWKLDRKADFLSRIGKMLEEGYSLAKALEVYALYQNDQTRFNIETIMNRLKEGDSFHDVLSDFHFPPDILSYLYMSEQRDFATGISASGQLMKTRSEWQKRLRSTLAYPIFLFWMTAIMLFVVGKYLLPQFNALYESLDVPLPLVSRIFMELVRFMPAIVGIIFLLCIFYYLSSLLKNKRTSAVNKMLFYSKLPLAHLFIPLYLTHHTSLHLGLLLHSGLSISEAYVLLKKQSHFIFFQEEAERVSSSLMRGERLEVLFENTRLYVPEFREILMHGQASGNLGRELILYGEVVGERFQELVKKGFVILQPVSFVGVGIVVMLMFMSILLPMFYYLQSI</sequence>
<dbReference type="EMBL" id="LELK01000001">
    <property type="protein sequence ID" value="KMM37847.1"/>
    <property type="molecule type" value="Genomic_DNA"/>
</dbReference>
<feature type="domain" description="Type II secretion system protein GspF" evidence="8">
    <location>
        <begin position="215"/>
        <end position="334"/>
    </location>
</feature>
<accession>A0A0J6FU23</accession>
<evidence type="ECO:0000313" key="9">
    <source>
        <dbReference type="EMBL" id="KMM37847.1"/>
    </source>
</evidence>
<dbReference type="Proteomes" id="UP000035996">
    <property type="component" value="Unassembled WGS sequence"/>
</dbReference>
<comment type="caution">
    <text evidence="9">The sequence shown here is derived from an EMBL/GenBank/DDBJ whole genome shotgun (WGS) entry which is preliminary data.</text>
</comment>
<dbReference type="GO" id="GO:0005886">
    <property type="term" value="C:plasma membrane"/>
    <property type="evidence" value="ECO:0007669"/>
    <property type="project" value="UniProtKB-SubCell"/>
</dbReference>
<feature type="transmembrane region" description="Helical" evidence="7">
    <location>
        <begin position="188"/>
        <end position="208"/>
    </location>
</feature>
<dbReference type="AlphaFoldDB" id="A0A0J6FU23"/>